<accession>A0AAE3NNA8</accession>
<gene>
    <name evidence="1" type="ORF">LBW55_18035</name>
</gene>
<dbReference type="EMBL" id="JAIVEX010000009">
    <property type="protein sequence ID" value="MDB0523506.1"/>
    <property type="molecule type" value="Genomic_DNA"/>
</dbReference>
<comment type="caution">
    <text evidence="1">The sequence shown here is derived from an EMBL/GenBank/DDBJ whole genome shotgun (WGS) entry which is preliminary data.</text>
</comment>
<organism evidence="1 2">
    <name type="scientific">Ralstonia solanacearum</name>
    <name type="common">Pseudomonas solanacearum</name>
    <dbReference type="NCBI Taxonomy" id="305"/>
    <lineage>
        <taxon>Bacteria</taxon>
        <taxon>Pseudomonadati</taxon>
        <taxon>Pseudomonadota</taxon>
        <taxon>Betaproteobacteria</taxon>
        <taxon>Burkholderiales</taxon>
        <taxon>Burkholderiaceae</taxon>
        <taxon>Ralstonia</taxon>
        <taxon>Ralstonia solanacearum species complex</taxon>
    </lineage>
</organism>
<proteinExistence type="predicted"/>
<evidence type="ECO:0000313" key="2">
    <source>
        <dbReference type="Proteomes" id="UP001143674"/>
    </source>
</evidence>
<dbReference type="Proteomes" id="UP001143674">
    <property type="component" value="Unassembled WGS sequence"/>
</dbReference>
<dbReference type="RefSeq" id="WP_184850895.1">
    <property type="nucleotide sequence ID" value="NZ_JABZEH010000001.1"/>
</dbReference>
<protein>
    <submittedName>
        <fullName evidence="1">Uncharacterized protein</fullName>
    </submittedName>
</protein>
<name>A0AAE3NNA8_RALSL</name>
<sequence length="92" mass="9813">MAITKALVLSGRLDGSARANEVLDGYSGRKEVNGRDVEIYLGASADEAGNVYWLGTPQIYVDERQAGESHSTVEAIQIGEAVANSATNDQRD</sequence>
<dbReference type="AlphaFoldDB" id="A0AAE3NNA8"/>
<reference evidence="1" key="1">
    <citation type="submission" date="2021-09" db="EMBL/GenBank/DDBJ databases">
        <title>Genomic analysis of Ralstonia spp.</title>
        <authorList>
            <person name="Aburjaile F."/>
            <person name="Ariute J.C."/>
            <person name="Pais A.K.L."/>
            <person name="Albuquerque G.M.R."/>
            <person name="Silva A.M.F."/>
            <person name="Brenig B."/>
            <person name="Azevedo V."/>
            <person name="Matiuzzi M."/>
            <person name="Ramos R."/>
            <person name="Goes-Neto A."/>
            <person name="Soares S."/>
            <person name="Iseppon A.M.B."/>
            <person name="Souza E."/>
            <person name="Gama M."/>
        </authorList>
    </citation>
    <scope>NUCLEOTIDE SEQUENCE</scope>
    <source>
        <strain evidence="1">B4</strain>
    </source>
</reference>
<evidence type="ECO:0000313" key="1">
    <source>
        <dbReference type="EMBL" id="MDB0523506.1"/>
    </source>
</evidence>